<accession>A0ABR1SKB1</accession>
<keyword evidence="1" id="KW-0732">Signal</keyword>
<dbReference type="EMBL" id="JAQQWK010000009">
    <property type="protein sequence ID" value="KAK8034311.1"/>
    <property type="molecule type" value="Genomic_DNA"/>
</dbReference>
<feature type="chain" id="PRO_5046105388" evidence="1">
    <location>
        <begin position="20"/>
        <end position="68"/>
    </location>
</feature>
<sequence>MRFQIIAACAAFPVSLAAGAPMKKAKPAEAIYGNPETATLPYNVNSLNIVEKRGEEAYGKDSLRPNVK</sequence>
<evidence type="ECO:0000313" key="2">
    <source>
        <dbReference type="EMBL" id="KAK8034311.1"/>
    </source>
</evidence>
<gene>
    <name evidence="2" type="ORF">PG993_009306</name>
</gene>
<comment type="caution">
    <text evidence="2">The sequence shown here is derived from an EMBL/GenBank/DDBJ whole genome shotgun (WGS) entry which is preliminary data.</text>
</comment>
<dbReference type="Proteomes" id="UP001444661">
    <property type="component" value="Unassembled WGS sequence"/>
</dbReference>
<name>A0ABR1SKB1_9PEZI</name>
<organism evidence="2 3">
    <name type="scientific">Apiospora rasikravindrae</name>
    <dbReference type="NCBI Taxonomy" id="990691"/>
    <lineage>
        <taxon>Eukaryota</taxon>
        <taxon>Fungi</taxon>
        <taxon>Dikarya</taxon>
        <taxon>Ascomycota</taxon>
        <taxon>Pezizomycotina</taxon>
        <taxon>Sordariomycetes</taxon>
        <taxon>Xylariomycetidae</taxon>
        <taxon>Amphisphaeriales</taxon>
        <taxon>Apiosporaceae</taxon>
        <taxon>Apiospora</taxon>
    </lineage>
</organism>
<protein>
    <submittedName>
        <fullName evidence="2">Uncharacterized protein</fullName>
    </submittedName>
</protein>
<evidence type="ECO:0000313" key="3">
    <source>
        <dbReference type="Proteomes" id="UP001444661"/>
    </source>
</evidence>
<keyword evidence="3" id="KW-1185">Reference proteome</keyword>
<evidence type="ECO:0000256" key="1">
    <source>
        <dbReference type="SAM" id="SignalP"/>
    </source>
</evidence>
<proteinExistence type="predicted"/>
<reference evidence="2 3" key="1">
    <citation type="submission" date="2023-01" db="EMBL/GenBank/DDBJ databases">
        <title>Analysis of 21 Apiospora genomes using comparative genomics revels a genus with tremendous synthesis potential of carbohydrate active enzymes and secondary metabolites.</title>
        <authorList>
            <person name="Sorensen T."/>
        </authorList>
    </citation>
    <scope>NUCLEOTIDE SEQUENCE [LARGE SCALE GENOMIC DNA]</scope>
    <source>
        <strain evidence="2 3">CBS 33761</strain>
    </source>
</reference>
<feature type="signal peptide" evidence="1">
    <location>
        <begin position="1"/>
        <end position="19"/>
    </location>
</feature>